<proteinExistence type="predicted"/>
<dbReference type="Proteomes" id="UP001180020">
    <property type="component" value="Unassembled WGS sequence"/>
</dbReference>
<dbReference type="AlphaFoldDB" id="A0AAV9CBR3"/>
<accession>A0AAV9CBR3</accession>
<keyword evidence="2" id="KW-1185">Reference proteome</keyword>
<dbReference type="PANTHER" id="PTHR33116:SF78">
    <property type="entry name" value="OS12G0587133 PROTEIN"/>
    <property type="match status" value="1"/>
</dbReference>
<reference evidence="1" key="2">
    <citation type="submission" date="2023-06" db="EMBL/GenBank/DDBJ databases">
        <authorList>
            <person name="Ma L."/>
            <person name="Liu K.-W."/>
            <person name="Li Z."/>
            <person name="Hsiao Y.-Y."/>
            <person name="Qi Y."/>
            <person name="Fu T."/>
            <person name="Tang G."/>
            <person name="Zhang D."/>
            <person name="Sun W.-H."/>
            <person name="Liu D.-K."/>
            <person name="Li Y."/>
            <person name="Chen G.-Z."/>
            <person name="Liu X.-D."/>
            <person name="Liao X.-Y."/>
            <person name="Jiang Y.-T."/>
            <person name="Yu X."/>
            <person name="Hao Y."/>
            <person name="Huang J."/>
            <person name="Zhao X.-W."/>
            <person name="Ke S."/>
            <person name="Chen Y.-Y."/>
            <person name="Wu W.-L."/>
            <person name="Hsu J.-L."/>
            <person name="Lin Y.-F."/>
            <person name="Huang M.-D."/>
            <person name="Li C.-Y."/>
            <person name="Huang L."/>
            <person name="Wang Z.-W."/>
            <person name="Zhao X."/>
            <person name="Zhong W.-Y."/>
            <person name="Peng D.-H."/>
            <person name="Ahmad S."/>
            <person name="Lan S."/>
            <person name="Zhang J.-S."/>
            <person name="Tsai W.-C."/>
            <person name="Van De Peer Y."/>
            <person name="Liu Z.-J."/>
        </authorList>
    </citation>
    <scope>NUCLEOTIDE SEQUENCE</scope>
    <source>
        <strain evidence="1">CP</strain>
        <tissue evidence="1">Leaves</tissue>
    </source>
</reference>
<evidence type="ECO:0000313" key="2">
    <source>
        <dbReference type="Proteomes" id="UP001180020"/>
    </source>
</evidence>
<gene>
    <name evidence="1" type="ORF">QJS10_CPB20g01805</name>
</gene>
<protein>
    <submittedName>
        <fullName evidence="1">Uncharacterized protein</fullName>
    </submittedName>
</protein>
<reference evidence="1" key="1">
    <citation type="journal article" date="2023" name="Nat. Commun.">
        <title>Diploid and tetraploid genomes of Acorus and the evolution of monocots.</title>
        <authorList>
            <person name="Ma L."/>
            <person name="Liu K.W."/>
            <person name="Li Z."/>
            <person name="Hsiao Y.Y."/>
            <person name="Qi Y."/>
            <person name="Fu T."/>
            <person name="Tang G.D."/>
            <person name="Zhang D."/>
            <person name="Sun W.H."/>
            <person name="Liu D.K."/>
            <person name="Li Y."/>
            <person name="Chen G.Z."/>
            <person name="Liu X.D."/>
            <person name="Liao X.Y."/>
            <person name="Jiang Y.T."/>
            <person name="Yu X."/>
            <person name="Hao Y."/>
            <person name="Huang J."/>
            <person name="Zhao X.W."/>
            <person name="Ke S."/>
            <person name="Chen Y.Y."/>
            <person name="Wu W.L."/>
            <person name="Hsu J.L."/>
            <person name="Lin Y.F."/>
            <person name="Huang M.D."/>
            <person name="Li C.Y."/>
            <person name="Huang L."/>
            <person name="Wang Z.W."/>
            <person name="Zhao X."/>
            <person name="Zhong W.Y."/>
            <person name="Peng D.H."/>
            <person name="Ahmad S."/>
            <person name="Lan S."/>
            <person name="Zhang J.S."/>
            <person name="Tsai W.C."/>
            <person name="Van de Peer Y."/>
            <person name="Liu Z.J."/>
        </authorList>
    </citation>
    <scope>NUCLEOTIDE SEQUENCE</scope>
    <source>
        <strain evidence="1">CP</strain>
    </source>
</reference>
<sequence>MTGFTVNWSKSSIRFSPSVPSRFTRWMARILKVPLNQSEWRYLGAPLAGTRLMRAYWCPVVEEMRKKLESWQASYLTMAGRIVLIRSIIQSAQLHLMQAAVLPDWVTKEINKLVRHFLWSGGRKMRSMKYVSWEVVTRDMTEGGLGIRCLSRLRKAVFAKMAFRVLNSNSLLKWHLSFKYKWNENVWEVPHRVQSSPAFRAISSGMEMMFGEMAFGMYNFCQISSQIIGYGNRSSDSSIPVYSNMPKEFDKGWASMEDGVEAANIT</sequence>
<evidence type="ECO:0000313" key="1">
    <source>
        <dbReference type="EMBL" id="KAK1285739.1"/>
    </source>
</evidence>
<dbReference type="EMBL" id="JAUJYO010000020">
    <property type="protein sequence ID" value="KAK1285739.1"/>
    <property type="molecule type" value="Genomic_DNA"/>
</dbReference>
<dbReference type="PANTHER" id="PTHR33116">
    <property type="entry name" value="REVERSE TRANSCRIPTASE ZINC-BINDING DOMAIN-CONTAINING PROTEIN-RELATED-RELATED"/>
    <property type="match status" value="1"/>
</dbReference>
<organism evidence="1 2">
    <name type="scientific">Acorus calamus</name>
    <name type="common">Sweet flag</name>
    <dbReference type="NCBI Taxonomy" id="4465"/>
    <lineage>
        <taxon>Eukaryota</taxon>
        <taxon>Viridiplantae</taxon>
        <taxon>Streptophyta</taxon>
        <taxon>Embryophyta</taxon>
        <taxon>Tracheophyta</taxon>
        <taxon>Spermatophyta</taxon>
        <taxon>Magnoliopsida</taxon>
        <taxon>Liliopsida</taxon>
        <taxon>Acoraceae</taxon>
        <taxon>Acorus</taxon>
    </lineage>
</organism>
<comment type="caution">
    <text evidence="1">The sequence shown here is derived from an EMBL/GenBank/DDBJ whole genome shotgun (WGS) entry which is preliminary data.</text>
</comment>
<name>A0AAV9CBR3_ACOCL</name>